<dbReference type="AlphaFoldDB" id="A0A7Y4A1B1"/>
<proteinExistence type="inferred from homology"/>
<dbReference type="Pfam" id="PF13302">
    <property type="entry name" value="Acetyltransf_3"/>
    <property type="match status" value="1"/>
</dbReference>
<dbReference type="PROSITE" id="PS51186">
    <property type="entry name" value="GNAT"/>
    <property type="match status" value="1"/>
</dbReference>
<accession>A0A7Y4A1B1</accession>
<comment type="similarity">
    <text evidence="3">Belongs to the acetyltransferase family. RimJ subfamily.</text>
</comment>
<dbReference type="InterPro" id="IPR000182">
    <property type="entry name" value="GNAT_dom"/>
</dbReference>
<dbReference type="Proteomes" id="UP000565719">
    <property type="component" value="Unassembled WGS sequence"/>
</dbReference>
<organism evidence="5 6">
    <name type="scientific">Vibrio pectenicida</name>
    <dbReference type="NCBI Taxonomy" id="62763"/>
    <lineage>
        <taxon>Bacteria</taxon>
        <taxon>Pseudomonadati</taxon>
        <taxon>Pseudomonadota</taxon>
        <taxon>Gammaproteobacteria</taxon>
        <taxon>Vibrionales</taxon>
        <taxon>Vibrionaceae</taxon>
        <taxon>Vibrio</taxon>
    </lineage>
</organism>
<name>A0A7Y4A1B1_9VIBR</name>
<evidence type="ECO:0000259" key="4">
    <source>
        <dbReference type="PROSITE" id="PS51186"/>
    </source>
</evidence>
<dbReference type="InterPro" id="IPR051531">
    <property type="entry name" value="N-acetyltransferase"/>
</dbReference>
<dbReference type="CDD" id="cd04301">
    <property type="entry name" value="NAT_SF"/>
    <property type="match status" value="1"/>
</dbReference>
<evidence type="ECO:0000313" key="6">
    <source>
        <dbReference type="Proteomes" id="UP000565719"/>
    </source>
</evidence>
<comment type="caution">
    <text evidence="5">The sequence shown here is derived from an EMBL/GenBank/DDBJ whole genome shotgun (WGS) entry which is preliminary data.</text>
</comment>
<evidence type="ECO:0000313" key="5">
    <source>
        <dbReference type="EMBL" id="NOH72718.1"/>
    </source>
</evidence>
<dbReference type="SUPFAM" id="SSF55729">
    <property type="entry name" value="Acyl-CoA N-acyltransferases (Nat)"/>
    <property type="match status" value="1"/>
</dbReference>
<dbReference type="GO" id="GO:0005737">
    <property type="term" value="C:cytoplasm"/>
    <property type="evidence" value="ECO:0007669"/>
    <property type="project" value="TreeGrafter"/>
</dbReference>
<dbReference type="Gene3D" id="3.40.630.30">
    <property type="match status" value="1"/>
</dbReference>
<reference evidence="5 6" key="1">
    <citation type="submission" date="2019-09" db="EMBL/GenBank/DDBJ databases">
        <title>Draft genome sequencing and comparative genomics of hatchery-associated Vibrios.</title>
        <authorList>
            <person name="Kehlet-Delgado H."/>
            <person name="Mueller R.S."/>
        </authorList>
    </citation>
    <scope>NUCLEOTIDE SEQUENCE [LARGE SCALE GENOMIC DNA]</scope>
    <source>
        <strain evidence="5 6">99-46-Y</strain>
    </source>
</reference>
<dbReference type="PANTHER" id="PTHR43792:SF8">
    <property type="entry name" value="[RIBOSOMAL PROTEIN US5]-ALANINE N-ACETYLTRANSFERASE"/>
    <property type="match status" value="1"/>
</dbReference>
<dbReference type="EMBL" id="VTXC01000048">
    <property type="protein sequence ID" value="NOH72718.1"/>
    <property type="molecule type" value="Genomic_DNA"/>
</dbReference>
<dbReference type="RefSeq" id="WP_171361805.1">
    <property type="nucleotide sequence ID" value="NZ_VTXC01000048.1"/>
</dbReference>
<evidence type="ECO:0000256" key="1">
    <source>
        <dbReference type="ARBA" id="ARBA00022679"/>
    </source>
</evidence>
<dbReference type="GO" id="GO:0008999">
    <property type="term" value="F:protein-N-terminal-alanine acetyltransferase activity"/>
    <property type="evidence" value="ECO:0007669"/>
    <property type="project" value="TreeGrafter"/>
</dbReference>
<keyword evidence="1 5" id="KW-0808">Transferase</keyword>
<protein>
    <submittedName>
        <fullName evidence="5">GNAT family N-acetyltransferase</fullName>
    </submittedName>
</protein>
<keyword evidence="2" id="KW-0012">Acyltransferase</keyword>
<sequence>MFIDFFNIDDNDFSISLLSVSDSKPITEYYKKNNAYLSQWEPRTNENLEIQSRWQKYISSIIKDYNLAKFFSFTIKVNNEIVGLINISDIKKNPNYSCNISYSVDKRYQNKGIMKSSIIKVLGWMAKYQKIRSVTAYCMTNNKKSLKLLTSLNFNKVGLFEDYAIVNKEWTNFFLLKKNLTQAL</sequence>
<gene>
    <name evidence="5" type="ORF">F0225_15410</name>
</gene>
<dbReference type="PANTHER" id="PTHR43792">
    <property type="entry name" value="GNAT FAMILY, PUTATIVE (AFU_ORTHOLOGUE AFUA_3G00765)-RELATED-RELATED"/>
    <property type="match status" value="1"/>
</dbReference>
<evidence type="ECO:0000256" key="3">
    <source>
        <dbReference type="ARBA" id="ARBA00038502"/>
    </source>
</evidence>
<feature type="domain" description="N-acetyltransferase" evidence="4">
    <location>
        <begin position="24"/>
        <end position="181"/>
    </location>
</feature>
<dbReference type="InterPro" id="IPR016181">
    <property type="entry name" value="Acyl_CoA_acyltransferase"/>
</dbReference>
<evidence type="ECO:0000256" key="2">
    <source>
        <dbReference type="ARBA" id="ARBA00023315"/>
    </source>
</evidence>